<keyword evidence="4" id="KW-0808">Transferase</keyword>
<dbReference type="InterPro" id="IPR004960">
    <property type="entry name" value="LipA_acyltrans"/>
</dbReference>
<evidence type="ECO:0000256" key="3">
    <source>
        <dbReference type="ARBA" id="ARBA00022519"/>
    </source>
</evidence>
<accession>A0A6J6SHT1</accession>
<evidence type="ECO:0000313" key="7">
    <source>
        <dbReference type="EMBL" id="CAB4734444.1"/>
    </source>
</evidence>
<dbReference type="AlphaFoldDB" id="A0A6J6SHT1"/>
<evidence type="ECO:0000256" key="6">
    <source>
        <dbReference type="ARBA" id="ARBA00023315"/>
    </source>
</evidence>
<dbReference type="PANTHER" id="PTHR30606">
    <property type="entry name" value="LIPID A BIOSYNTHESIS LAUROYL ACYLTRANSFERASE"/>
    <property type="match status" value="1"/>
</dbReference>
<dbReference type="GO" id="GO:0016746">
    <property type="term" value="F:acyltransferase activity"/>
    <property type="evidence" value="ECO:0007669"/>
    <property type="project" value="UniProtKB-KW"/>
</dbReference>
<proteinExistence type="predicted"/>
<dbReference type="GO" id="GO:1901137">
    <property type="term" value="P:carbohydrate derivative biosynthetic process"/>
    <property type="evidence" value="ECO:0007669"/>
    <property type="project" value="UniProtKB-ARBA"/>
</dbReference>
<comment type="subcellular location">
    <subcellularLocation>
        <location evidence="1">Cell inner membrane</location>
    </subcellularLocation>
</comment>
<organism evidence="7">
    <name type="scientific">freshwater metagenome</name>
    <dbReference type="NCBI Taxonomy" id="449393"/>
    <lineage>
        <taxon>unclassified sequences</taxon>
        <taxon>metagenomes</taxon>
        <taxon>ecological metagenomes</taxon>
    </lineage>
</organism>
<keyword evidence="3" id="KW-0997">Cell inner membrane</keyword>
<evidence type="ECO:0000256" key="5">
    <source>
        <dbReference type="ARBA" id="ARBA00023136"/>
    </source>
</evidence>
<keyword evidence="6" id="KW-0012">Acyltransferase</keyword>
<gene>
    <name evidence="7" type="ORF">UFOPK2782_00532</name>
</gene>
<evidence type="ECO:0000256" key="2">
    <source>
        <dbReference type="ARBA" id="ARBA00022475"/>
    </source>
</evidence>
<dbReference type="GO" id="GO:0008610">
    <property type="term" value="P:lipid biosynthetic process"/>
    <property type="evidence" value="ECO:0007669"/>
    <property type="project" value="UniProtKB-ARBA"/>
</dbReference>
<dbReference type="PANTHER" id="PTHR30606:SF10">
    <property type="entry name" value="PHOSPHATIDYLINOSITOL MANNOSIDE ACYLTRANSFERASE"/>
    <property type="match status" value="1"/>
</dbReference>
<sequence length="297" mass="33577">MGETFVYWGYNLAWKIIRWIPESKAYSLADRFADFIYARNGKGVARLRSNYQRVRPELDSAKLEFLVNAGIRSYLRYWCDTFRFPAWSKERLLSTTVCENENLLRDPISEKRGCIVALPHAGNWDHAGAYFCATGIPLTTVAEHLKPEKLFRKFLEYRTAIGMEVLDLDSRSIAVLSQRLRAGKLVALVADRDMSKNGIPVDFFGRGSQMPAGPALLAIQTGADLITAFVKYEEVGIRIIFEGPIAVPSNGTVPEKAALMTQVVADRFAKHIQANTVDWHMLQRIWRNDSNESKTNA</sequence>
<dbReference type="NCBIfam" id="NF005919">
    <property type="entry name" value="PRK07920.1"/>
    <property type="match status" value="1"/>
</dbReference>
<name>A0A6J6SHT1_9ZZZZ</name>
<keyword evidence="2" id="KW-1003">Cell membrane</keyword>
<dbReference type="Pfam" id="PF03279">
    <property type="entry name" value="Lip_A_acyltrans"/>
    <property type="match status" value="1"/>
</dbReference>
<dbReference type="GO" id="GO:0005886">
    <property type="term" value="C:plasma membrane"/>
    <property type="evidence" value="ECO:0007669"/>
    <property type="project" value="UniProtKB-SubCell"/>
</dbReference>
<dbReference type="CDD" id="cd07984">
    <property type="entry name" value="LPLAT_LABLAT-like"/>
    <property type="match status" value="1"/>
</dbReference>
<keyword evidence="5" id="KW-0472">Membrane</keyword>
<reference evidence="7" key="1">
    <citation type="submission" date="2020-05" db="EMBL/GenBank/DDBJ databases">
        <authorList>
            <person name="Chiriac C."/>
            <person name="Salcher M."/>
            <person name="Ghai R."/>
            <person name="Kavagutti S V."/>
        </authorList>
    </citation>
    <scope>NUCLEOTIDE SEQUENCE</scope>
</reference>
<evidence type="ECO:0000256" key="4">
    <source>
        <dbReference type="ARBA" id="ARBA00022679"/>
    </source>
</evidence>
<evidence type="ECO:0000256" key="1">
    <source>
        <dbReference type="ARBA" id="ARBA00004533"/>
    </source>
</evidence>
<protein>
    <submittedName>
        <fullName evidence="7">Unannotated protein</fullName>
    </submittedName>
</protein>
<dbReference type="EMBL" id="CAEZYS010000051">
    <property type="protein sequence ID" value="CAB4734444.1"/>
    <property type="molecule type" value="Genomic_DNA"/>
</dbReference>